<dbReference type="SUPFAM" id="SSF51905">
    <property type="entry name" value="FAD/NAD(P)-binding domain"/>
    <property type="match status" value="1"/>
</dbReference>
<sequence>MNDHEVDVLVVGAGLGGLSTAMFLARQGIRVLVVERRPGLSPYPRAAGQNPRTMELLRIGGVADEVVRADDIRGTQGDFVIRLAQSVRGEILRTVSESFDDMVAATEPCTPAGWAMLSQDKLEPILLAQARKHGGAIRFDTRLLSFRQHDDGAGAGAGVTARLAGPDGEYDLRAGYLVGADGNRSLVRESLGIGRYGHGTLTHMVGVIFDADLSGIMEPGTTGWYYLHHPEFKGTFGPTDRPDRHTLFVEYDPDKGERPEDFTPERCVELIGLALDAPEVKPELVDIQGWEMAARIAERWREGRVFLVGDAAKVTPPTGGMSGNAALADGFDLAWKLAAVLQGQAGEGLLGTYEDERKVAAELVVAEALAIYAQRMAPHMADVWDKSVGYPETLLGFRYRSSAVLATDDDEARVENPLTPSGRPGFRGPHVLVSRHGERLSTVDLFGDGWTLLAGELGSDWVAAAETASAELGVPVRAYRIGAGLTDSENVVSERYGIGKAGASLVRPDGIVAWRTDEAAADAAATLEGVLRRVLAR</sequence>
<dbReference type="EMBL" id="CP134213">
    <property type="protein sequence ID" value="WND19194.1"/>
    <property type="molecule type" value="Genomic_DNA"/>
</dbReference>
<evidence type="ECO:0000256" key="1">
    <source>
        <dbReference type="ARBA" id="ARBA00001974"/>
    </source>
</evidence>
<dbReference type="InterPro" id="IPR050641">
    <property type="entry name" value="RIFMO-like"/>
</dbReference>
<dbReference type="Proteomes" id="UP001249394">
    <property type="component" value="Chromosome"/>
</dbReference>
<dbReference type="InterPro" id="IPR002938">
    <property type="entry name" value="FAD-bd"/>
</dbReference>
<dbReference type="PRINTS" id="PR00420">
    <property type="entry name" value="RNGMNOXGNASE"/>
</dbReference>
<dbReference type="NCBIfam" id="NF046069">
    <property type="entry name" value="AkvoneHdxseRdmE"/>
    <property type="match status" value="1"/>
</dbReference>
<dbReference type="Gene3D" id="3.30.9.10">
    <property type="entry name" value="D-Amino Acid Oxidase, subunit A, domain 2"/>
    <property type="match status" value="1"/>
</dbReference>
<dbReference type="InterPro" id="IPR036188">
    <property type="entry name" value="FAD/NAD-bd_sf"/>
</dbReference>
<proteinExistence type="predicted"/>
<dbReference type="PANTHER" id="PTHR43004">
    <property type="entry name" value="TRK SYSTEM POTASSIUM UPTAKE PROTEIN"/>
    <property type="match status" value="1"/>
</dbReference>
<evidence type="ECO:0000259" key="4">
    <source>
        <dbReference type="Pfam" id="PF01494"/>
    </source>
</evidence>
<feature type="domain" description="FAD-binding" evidence="4">
    <location>
        <begin position="5"/>
        <end position="367"/>
    </location>
</feature>
<evidence type="ECO:0000256" key="3">
    <source>
        <dbReference type="ARBA" id="ARBA00022827"/>
    </source>
</evidence>
<dbReference type="Gene3D" id="3.50.50.60">
    <property type="entry name" value="FAD/NAD(P)-binding domain"/>
    <property type="match status" value="1"/>
</dbReference>
<dbReference type="Gene3D" id="3.40.30.120">
    <property type="match status" value="1"/>
</dbReference>
<keyword evidence="2" id="KW-0285">Flavoprotein</keyword>
<keyword evidence="6" id="KW-1185">Reference proteome</keyword>
<comment type="cofactor">
    <cofactor evidence="1">
        <name>FAD</name>
        <dbReference type="ChEBI" id="CHEBI:57692"/>
    </cofactor>
</comment>
<dbReference type="Pfam" id="PF01494">
    <property type="entry name" value="FAD_binding_3"/>
    <property type="match status" value="1"/>
</dbReference>
<protein>
    <submittedName>
        <fullName evidence="5">FAD-dependent oxidoreductase</fullName>
    </submittedName>
</protein>
<gene>
    <name evidence="5" type="ORF">RI060_18375</name>
</gene>
<name>A0ABY9U8J1_STRVL</name>
<evidence type="ECO:0000313" key="6">
    <source>
        <dbReference type="Proteomes" id="UP001249394"/>
    </source>
</evidence>
<dbReference type="NCBIfam" id="NF046068">
    <property type="entry name" value="AkvoneHdxseDnrF"/>
    <property type="match status" value="1"/>
</dbReference>
<dbReference type="Pfam" id="PF21274">
    <property type="entry name" value="Rng_hyd_C"/>
    <property type="match status" value="1"/>
</dbReference>
<reference evidence="5 6" key="1">
    <citation type="submission" date="2023-09" db="EMBL/GenBank/DDBJ databases">
        <title>The genome sequence of Streptomyces anthocyanicus.</title>
        <authorList>
            <person name="Mo P."/>
        </authorList>
    </citation>
    <scope>NUCLEOTIDE SEQUENCE [LARGE SCALE GENOMIC DNA]</scope>
    <source>
        <strain evidence="5 6">JCM 4387</strain>
    </source>
</reference>
<evidence type="ECO:0000256" key="2">
    <source>
        <dbReference type="ARBA" id="ARBA00022630"/>
    </source>
</evidence>
<organism evidence="5 6">
    <name type="scientific">Streptomyces violaceus</name>
    <name type="common">Streptomyces venezuelae</name>
    <dbReference type="NCBI Taxonomy" id="1936"/>
    <lineage>
        <taxon>Bacteria</taxon>
        <taxon>Bacillati</taxon>
        <taxon>Actinomycetota</taxon>
        <taxon>Actinomycetes</taxon>
        <taxon>Kitasatosporales</taxon>
        <taxon>Streptomycetaceae</taxon>
        <taxon>Streptomyces</taxon>
    </lineage>
</organism>
<keyword evidence="3" id="KW-0274">FAD</keyword>
<dbReference type="PANTHER" id="PTHR43004:SF19">
    <property type="entry name" value="BINDING MONOOXYGENASE, PUTATIVE (JCVI)-RELATED"/>
    <property type="match status" value="1"/>
</dbReference>
<accession>A0ABY9U8J1</accession>
<evidence type="ECO:0000313" key="5">
    <source>
        <dbReference type="EMBL" id="WND19194.1"/>
    </source>
</evidence>